<sequence>MSTTVNVVCYKNKKLSNGESPLMLRICMNRKSKYKSLGISVNPQFWDFDKNRPKSNCPNKDLILKIILDKEAEYQKRILELKSEDQEFTASTLIAPKSKHIIKTVGEFYKELVTEFEQSGRIGNSRIYKDSLRSIEMFTNNKLDIPFSHIDLDFLKGYEKYLRQRGCVDTSMSMFFRTLRSVYNKAIEAKHAKKATYPFDEFKVSKFSIKTEKRAISKDNIKIIMNLDLTKEGEYMQFAQDIFIFSYFCSGINFSDIANLKQNNIVEGRLIYVRQKTGKKINIPLCEEANAILQKYSSESLTSGFLFPILNQAIHNTEMQKYNRRKKVLLKVNRSLKEIAKITGINANLTTYVSRHSYATILKNSGVNIALIGETLGHSDLKTTQIYLNSFENEQIDEAMKNLL</sequence>
<dbReference type="InterPro" id="IPR002104">
    <property type="entry name" value="Integrase_catalytic"/>
</dbReference>
<dbReference type="GO" id="GO:0015074">
    <property type="term" value="P:DNA integration"/>
    <property type="evidence" value="ECO:0007669"/>
    <property type="project" value="InterPro"/>
</dbReference>
<dbReference type="InterPro" id="IPR025269">
    <property type="entry name" value="SAM-like_dom"/>
</dbReference>
<accession>A0A2V3PU36</accession>
<dbReference type="SUPFAM" id="SSF56349">
    <property type="entry name" value="DNA breaking-rejoining enzymes"/>
    <property type="match status" value="1"/>
</dbReference>
<dbReference type="GO" id="GO:0003677">
    <property type="term" value="F:DNA binding"/>
    <property type="evidence" value="ECO:0007669"/>
    <property type="project" value="UniProtKB-KW"/>
</dbReference>
<dbReference type="Pfam" id="PF13102">
    <property type="entry name" value="Phage_int_SAM_5"/>
    <property type="match status" value="1"/>
</dbReference>
<evidence type="ECO:0000256" key="1">
    <source>
        <dbReference type="ARBA" id="ARBA00008857"/>
    </source>
</evidence>
<dbReference type="CDD" id="cd01185">
    <property type="entry name" value="INTN1_C_like"/>
    <property type="match status" value="1"/>
</dbReference>
<evidence type="ECO:0000256" key="3">
    <source>
        <dbReference type="ARBA" id="ARBA00023172"/>
    </source>
</evidence>
<keyword evidence="6" id="KW-1185">Reference proteome</keyword>
<reference evidence="5 6" key="1">
    <citation type="submission" date="2018-03" db="EMBL/GenBank/DDBJ databases">
        <title>Genomic Encyclopedia of Archaeal and Bacterial Type Strains, Phase II (KMG-II): from individual species to whole genera.</title>
        <authorList>
            <person name="Goeker M."/>
        </authorList>
    </citation>
    <scope>NUCLEOTIDE SEQUENCE [LARGE SCALE GENOMIC DNA]</scope>
    <source>
        <strain evidence="5 6">DSM 100214</strain>
    </source>
</reference>
<evidence type="ECO:0000256" key="2">
    <source>
        <dbReference type="ARBA" id="ARBA00023125"/>
    </source>
</evidence>
<dbReference type="InterPro" id="IPR050090">
    <property type="entry name" value="Tyrosine_recombinase_XerCD"/>
</dbReference>
<dbReference type="InterPro" id="IPR013762">
    <property type="entry name" value="Integrase-like_cat_sf"/>
</dbReference>
<dbReference type="Pfam" id="PF00589">
    <property type="entry name" value="Phage_integrase"/>
    <property type="match status" value="1"/>
</dbReference>
<dbReference type="AlphaFoldDB" id="A0A2V3PU36"/>
<dbReference type="OrthoDB" id="1094492at2"/>
<comment type="caution">
    <text evidence="5">The sequence shown here is derived from an EMBL/GenBank/DDBJ whole genome shotgun (WGS) entry which is preliminary data.</text>
</comment>
<gene>
    <name evidence="5" type="ORF">CLV62_10485</name>
</gene>
<keyword evidence="3" id="KW-0233">DNA recombination</keyword>
<evidence type="ECO:0000259" key="4">
    <source>
        <dbReference type="PROSITE" id="PS51898"/>
    </source>
</evidence>
<dbReference type="InterPro" id="IPR035386">
    <property type="entry name" value="Arm-DNA-bind_5"/>
</dbReference>
<keyword evidence="2" id="KW-0238">DNA-binding</keyword>
<dbReference type="InterPro" id="IPR011010">
    <property type="entry name" value="DNA_brk_join_enz"/>
</dbReference>
<comment type="similarity">
    <text evidence="1">Belongs to the 'phage' integrase family.</text>
</comment>
<dbReference type="Gene3D" id="1.10.150.130">
    <property type="match status" value="1"/>
</dbReference>
<dbReference type="Proteomes" id="UP000247973">
    <property type="component" value="Unassembled WGS sequence"/>
</dbReference>
<evidence type="ECO:0000313" key="6">
    <source>
        <dbReference type="Proteomes" id="UP000247973"/>
    </source>
</evidence>
<dbReference type="PANTHER" id="PTHR30349">
    <property type="entry name" value="PHAGE INTEGRASE-RELATED"/>
    <property type="match status" value="1"/>
</dbReference>
<dbReference type="EMBL" id="QICL01000004">
    <property type="protein sequence ID" value="PXV66825.1"/>
    <property type="molecule type" value="Genomic_DNA"/>
</dbReference>
<dbReference type="RefSeq" id="WP_110309782.1">
    <property type="nucleotide sequence ID" value="NZ_QICL01000004.1"/>
</dbReference>
<dbReference type="PANTHER" id="PTHR30349:SF64">
    <property type="entry name" value="PROPHAGE INTEGRASE INTD-RELATED"/>
    <property type="match status" value="1"/>
</dbReference>
<protein>
    <submittedName>
        <fullName evidence="5">Site-specific recombinase XerD</fullName>
    </submittedName>
</protein>
<dbReference type="Gene3D" id="1.10.443.10">
    <property type="entry name" value="Intergrase catalytic core"/>
    <property type="match status" value="1"/>
</dbReference>
<organism evidence="5 6">
    <name type="scientific">Dysgonomonas alginatilytica</name>
    <dbReference type="NCBI Taxonomy" id="1605892"/>
    <lineage>
        <taxon>Bacteria</taxon>
        <taxon>Pseudomonadati</taxon>
        <taxon>Bacteroidota</taxon>
        <taxon>Bacteroidia</taxon>
        <taxon>Bacteroidales</taxon>
        <taxon>Dysgonomonadaceae</taxon>
        <taxon>Dysgonomonas</taxon>
    </lineage>
</organism>
<feature type="domain" description="Tyr recombinase" evidence="4">
    <location>
        <begin position="211"/>
        <end position="401"/>
    </location>
</feature>
<evidence type="ECO:0000313" key="5">
    <source>
        <dbReference type="EMBL" id="PXV66825.1"/>
    </source>
</evidence>
<name>A0A2V3PU36_9BACT</name>
<proteinExistence type="inferred from homology"/>
<dbReference type="Pfam" id="PF17293">
    <property type="entry name" value="Arm-DNA-bind_5"/>
    <property type="match status" value="1"/>
</dbReference>
<dbReference type="PROSITE" id="PS51898">
    <property type="entry name" value="TYR_RECOMBINASE"/>
    <property type="match status" value="1"/>
</dbReference>
<dbReference type="GO" id="GO:0006310">
    <property type="term" value="P:DNA recombination"/>
    <property type="evidence" value="ECO:0007669"/>
    <property type="project" value="UniProtKB-KW"/>
</dbReference>
<dbReference type="InterPro" id="IPR010998">
    <property type="entry name" value="Integrase_recombinase_N"/>
</dbReference>